<dbReference type="InterPro" id="IPR028994">
    <property type="entry name" value="Integrin_alpha_N"/>
</dbReference>
<gene>
    <name evidence="6" type="ORF">COV74_00735</name>
</gene>
<dbReference type="PANTHER" id="PTHR32305">
    <property type="match status" value="1"/>
</dbReference>
<dbReference type="InterPro" id="IPR050708">
    <property type="entry name" value="T6SS_VgrG/RHS"/>
</dbReference>
<dbReference type="Gene3D" id="2.130.10.130">
    <property type="entry name" value="Integrin alpha, N-terminal"/>
    <property type="match status" value="1"/>
</dbReference>
<dbReference type="InterPro" id="IPR006530">
    <property type="entry name" value="YD"/>
</dbReference>
<evidence type="ECO:0000256" key="3">
    <source>
        <dbReference type="ARBA" id="ARBA00023026"/>
    </source>
</evidence>
<keyword evidence="2" id="KW-0964">Secreted</keyword>
<dbReference type="Pfam" id="PF05593">
    <property type="entry name" value="RHS_repeat"/>
    <property type="match status" value="1"/>
</dbReference>
<evidence type="ECO:0000256" key="1">
    <source>
        <dbReference type="ARBA" id="ARBA00004613"/>
    </source>
</evidence>
<sequence>MKRAIVIASYVLLITGSVFADVTTDPFPGQSFPVGNVGGENLAHNRFTGSITYEIDLDIPPGTNGVKPDLSLRYFSGNDMTTVGRGWSVELGTITRSERLGGPYFNDNDIFILQLGDMSAELVSIGGGQWRTKIESFLRITKSGNTWYVDDGKGIRYQFGAPAGDLTFYLTKMTDAHGNYVDITYTSSDYVAYLDHITYTKGNGLGQFRRVDFFYESRSDNYLDRSLKRPVRYNNRLSAVEVYGGSSLFRRYEFFYQQAPNSKKSLLTRVDKIGSDRSTRMIVGQFQYTPGNSIQYSGATPLSSPIPWPTDDVYVRMGDFNGDKYPDFMRKINSTTEVTYGNGTGWGDQFTYSVGGLGSDTAALRVGDVNGDGMDDIFYADCCIEMYAAYSNGNGFGQPQYLGEAEFALDWEGVESAYVNGDRYIDIINGYAGTFKVMYGNGSGWDPAVTELAGLPNHFSLNRSCVSRGGLTTCSYAVLRDLNGDKMADILVSTFVLQNHEFHLYYMLADGGGWDGVIREIAASQYFDLWGSGETITTNVIDLNRDGFLDLVSGFQDGQNASYRYLLGKPGGFSQELTLNNPPVWATDVRWIFMTDVNGDGLSDVVNTLTNQYSYASLSKPQEDILTQVTNRYGAITTFNYENAKNVSGGAFPFSLPVLTSAAFNPNSGASQTMQSNFQYQGGIYDGQNEIFKGFHYVKSVDLQGIIQNTYFYQDDSRLGKVDRDEIRGSGGQLYDEMIATYGSDGSPPYFTPLIQRDIVTHDGGVSNRTKRTQFQYDSYGNVTRLSEIGNSGASGDERYTFFDFVPNTSNWIISLPARRRVFDNESGSGNPLSLTEYLYDHAGSWNVPPQVGDLTKQRDWLNVGARFIETKYEYDSFGNQRYITDPLNHTTEITYDSVYQSFPIRIENALSLVEQREYYDNSGAFGQIESMTNYNGHTTTYEYDTFGRQKKVVGPYDSGSTYGSVATEYGLVGSGQGSNFIRTRETEEYGTGQHLESVQVFDGYNRLIQASTEAESADFIITTTQYNNRGLASRVSVPTFGNGALPTTYVGAGSRWTEYTYDPMQRITQMRNPDATTVNITYQNWKQTVKDENGHDKRYQQDGLARLVQVEELESGNTFLTQYTYDPLDRLNRIQDYLGNAWIYTFDSLGRKISESDPDLGPTNYVYDDNNNLTQKTNARNISISYQYDALNRMKSKDHSDTNGVDVTFNYDEGDVSNGKGQRTRMTDPSGEVRYYYDNEFRVIKEEHDVVGLQNLLTVQWVYDAKDRIKDLTYPNGKTVHYNYNDQGLTDSINGFITNADYTALGQENQINFSNGRITTLAYRSDNQRLSNISTNGYQNQNYAYDLVGNITRIYDNVNSWDKSYGYDHLNRLLTGDGQTYVYNPIGNLISKNGQSQQYNSSHPHALTFDGVNTYAYDATGNMLSGNDRQITYDAENRPAMVERNDSITYFTYDGDGKRKIKTVNDGSGEAMTVYVKNLFEKTI</sequence>
<dbReference type="GO" id="GO:0005737">
    <property type="term" value="C:cytoplasm"/>
    <property type="evidence" value="ECO:0007669"/>
    <property type="project" value="InterPro"/>
</dbReference>
<dbReference type="Gene3D" id="2.180.10.10">
    <property type="entry name" value="RHS repeat-associated core"/>
    <property type="match status" value="2"/>
</dbReference>
<feature type="chain" id="PRO_5013776008" description="Insecticide toxin TcdB middle/N-terminal domain-containing protein" evidence="4">
    <location>
        <begin position="21"/>
        <end position="1485"/>
    </location>
</feature>
<evidence type="ECO:0000256" key="2">
    <source>
        <dbReference type="ARBA" id="ARBA00022525"/>
    </source>
</evidence>
<dbReference type="EMBL" id="PCVY01000008">
    <property type="protein sequence ID" value="PIQ87431.1"/>
    <property type="molecule type" value="Genomic_DNA"/>
</dbReference>
<feature type="domain" description="Insecticide toxin TcdB middle/N-terminal" evidence="5">
    <location>
        <begin position="594"/>
        <end position="717"/>
    </location>
</feature>
<dbReference type="InterPro" id="IPR003284">
    <property type="entry name" value="Sal_SpvB"/>
</dbReference>
<reference evidence="6 7" key="1">
    <citation type="submission" date="2017-09" db="EMBL/GenBank/DDBJ databases">
        <title>Depth-based differentiation of microbial function through sediment-hosted aquifers and enrichment of novel symbionts in the deep terrestrial subsurface.</title>
        <authorList>
            <person name="Probst A.J."/>
            <person name="Ladd B."/>
            <person name="Jarett J.K."/>
            <person name="Geller-Mcgrath D.E."/>
            <person name="Sieber C.M."/>
            <person name="Emerson J.B."/>
            <person name="Anantharaman K."/>
            <person name="Thomas B.C."/>
            <person name="Malmstrom R."/>
            <person name="Stieglmeier M."/>
            <person name="Klingl A."/>
            <person name="Woyke T."/>
            <person name="Ryan C.M."/>
            <person name="Banfield J.F."/>
        </authorList>
    </citation>
    <scope>NUCLEOTIDE SEQUENCE [LARGE SCALE GENOMIC DNA]</scope>
    <source>
        <strain evidence="6">CG11_big_fil_rev_8_21_14_0_20_45_26</strain>
    </source>
</reference>
<dbReference type="PANTHER" id="PTHR32305:SF15">
    <property type="entry name" value="PROTEIN RHSA-RELATED"/>
    <property type="match status" value="1"/>
</dbReference>
<evidence type="ECO:0000259" key="5">
    <source>
        <dbReference type="Pfam" id="PF12256"/>
    </source>
</evidence>
<dbReference type="Proteomes" id="UP000230859">
    <property type="component" value="Unassembled WGS sequence"/>
</dbReference>
<keyword evidence="3" id="KW-0843">Virulence</keyword>
<comment type="caution">
    <text evidence="6">The sequence shown here is derived from an EMBL/GenBank/DDBJ whole genome shotgun (WGS) entry which is preliminary data.</text>
</comment>
<dbReference type="Pfam" id="PF12256">
    <property type="entry name" value="TcdB_toxin_midN"/>
    <property type="match status" value="1"/>
</dbReference>
<dbReference type="SUPFAM" id="SSF69318">
    <property type="entry name" value="Integrin alpha N-terminal domain"/>
    <property type="match status" value="2"/>
</dbReference>
<organism evidence="6 7">
    <name type="scientific">Candidatus Abzuiibacterium crystallinum</name>
    <dbReference type="NCBI Taxonomy" id="1974748"/>
    <lineage>
        <taxon>Bacteria</taxon>
        <taxon>Pseudomonadati</taxon>
        <taxon>Candidatus Omnitrophota</taxon>
        <taxon>Candidatus Abzuiibacterium</taxon>
    </lineage>
</organism>
<evidence type="ECO:0000313" key="6">
    <source>
        <dbReference type="EMBL" id="PIQ87431.1"/>
    </source>
</evidence>
<accession>A0A2H0LSU9</accession>
<dbReference type="InterPro" id="IPR031325">
    <property type="entry name" value="RHS_repeat"/>
</dbReference>
<dbReference type="GO" id="GO:0005576">
    <property type="term" value="C:extracellular region"/>
    <property type="evidence" value="ECO:0007669"/>
    <property type="project" value="UniProtKB-SubCell"/>
</dbReference>
<name>A0A2H0LSU9_9BACT</name>
<comment type="subcellular location">
    <subcellularLocation>
        <location evidence="1">Secreted</location>
    </subcellularLocation>
</comment>
<protein>
    <recommendedName>
        <fullName evidence="5">Insecticide toxin TcdB middle/N-terminal domain-containing protein</fullName>
    </recommendedName>
</protein>
<dbReference type="InterPro" id="IPR022045">
    <property type="entry name" value="TcdB_toxin_mid/N"/>
</dbReference>
<evidence type="ECO:0000313" key="7">
    <source>
        <dbReference type="Proteomes" id="UP000230859"/>
    </source>
</evidence>
<evidence type="ECO:0000256" key="4">
    <source>
        <dbReference type="SAM" id="SignalP"/>
    </source>
</evidence>
<proteinExistence type="predicted"/>
<feature type="signal peptide" evidence="4">
    <location>
        <begin position="1"/>
        <end position="20"/>
    </location>
</feature>
<dbReference type="Pfam" id="PF03534">
    <property type="entry name" value="SpvB"/>
    <property type="match status" value="1"/>
</dbReference>
<keyword evidence="4" id="KW-0732">Signal</keyword>
<dbReference type="NCBIfam" id="TIGR01643">
    <property type="entry name" value="YD_repeat_2x"/>
    <property type="match status" value="1"/>
</dbReference>